<sequence>MRRFEGRVAVVSGAAQGMGKAVALRLGSEGATVVAADINGAGAEATAREIGGKSFGHQVDIGDPDSVSNLFGAVAAKAGKLDVLVNVAAIVPFVKWDELTFEEWRRVARVNYDGLYLMCRAGSDMMRKNNYGRIVNFGSNSMLAGTPNMAHYVASKGGVLAFGRALATELGAYKITVNTVLPGLVDTEGVQQTPHKEAFGFVEMLQAIKGHGKPNDIVPAVAFLASEEAHWITGQALNVDAGMVRY</sequence>
<dbReference type="PROSITE" id="PS00061">
    <property type="entry name" value="ADH_SHORT"/>
    <property type="match status" value="1"/>
</dbReference>
<reference evidence="3 4" key="1">
    <citation type="submission" date="2019-03" db="EMBL/GenBank/DDBJ databases">
        <title>Genomic Encyclopedia of Type Strains, Phase III (KMG-III): the genomes of soil and plant-associated and newly described type strains.</title>
        <authorList>
            <person name="Whitman W."/>
        </authorList>
    </citation>
    <scope>NUCLEOTIDE SEQUENCE [LARGE SCALE GENOMIC DNA]</scope>
    <source>
        <strain evidence="3 4">CGMCC 1.7660</strain>
    </source>
</reference>
<dbReference type="RefSeq" id="WP_133614606.1">
    <property type="nucleotide sequence ID" value="NZ_SNYW01000011.1"/>
</dbReference>
<keyword evidence="4" id="KW-1185">Reference proteome</keyword>
<dbReference type="InterPro" id="IPR020904">
    <property type="entry name" value="Sc_DH/Rdtase_CS"/>
</dbReference>
<dbReference type="PRINTS" id="PR00080">
    <property type="entry name" value="SDRFAMILY"/>
</dbReference>
<dbReference type="AlphaFoldDB" id="A0A4R6WJR2"/>
<proteinExistence type="inferred from homology"/>
<dbReference type="PRINTS" id="PR00081">
    <property type="entry name" value="GDHRDH"/>
</dbReference>
<gene>
    <name evidence="3" type="ORF">A8950_3160</name>
</gene>
<dbReference type="PANTHER" id="PTHR24321:SF14">
    <property type="entry name" value="SHORT-CHAIN TYPE DEHYDROGENASE_REDUCTASE BLR2146-RELATED"/>
    <property type="match status" value="1"/>
</dbReference>
<comment type="caution">
    <text evidence="3">The sequence shown here is derived from an EMBL/GenBank/DDBJ whole genome shotgun (WGS) entry which is preliminary data.</text>
</comment>
<dbReference type="InterPro" id="IPR036291">
    <property type="entry name" value="NAD(P)-bd_dom_sf"/>
</dbReference>
<organism evidence="3 4">
    <name type="scientific">Dongia mobilis</name>
    <dbReference type="NCBI Taxonomy" id="578943"/>
    <lineage>
        <taxon>Bacteria</taxon>
        <taxon>Pseudomonadati</taxon>
        <taxon>Pseudomonadota</taxon>
        <taxon>Alphaproteobacteria</taxon>
        <taxon>Rhodospirillales</taxon>
        <taxon>Dongiaceae</taxon>
        <taxon>Dongia</taxon>
    </lineage>
</organism>
<dbReference type="Pfam" id="PF13561">
    <property type="entry name" value="adh_short_C2"/>
    <property type="match status" value="1"/>
</dbReference>
<keyword evidence="2" id="KW-0560">Oxidoreductase</keyword>
<dbReference type="OrthoDB" id="9780084at2"/>
<name>A0A4R6WJR2_9PROT</name>
<evidence type="ECO:0000313" key="3">
    <source>
        <dbReference type="EMBL" id="TDQ80625.1"/>
    </source>
</evidence>
<dbReference type="GO" id="GO:0016491">
    <property type="term" value="F:oxidoreductase activity"/>
    <property type="evidence" value="ECO:0007669"/>
    <property type="project" value="UniProtKB-KW"/>
</dbReference>
<protein>
    <submittedName>
        <fullName evidence="3">Pyridoxal 4-dehydrogenase</fullName>
    </submittedName>
</protein>
<evidence type="ECO:0000256" key="2">
    <source>
        <dbReference type="ARBA" id="ARBA00023002"/>
    </source>
</evidence>
<dbReference type="EMBL" id="SNYW01000011">
    <property type="protein sequence ID" value="TDQ80625.1"/>
    <property type="molecule type" value="Genomic_DNA"/>
</dbReference>
<evidence type="ECO:0000256" key="1">
    <source>
        <dbReference type="ARBA" id="ARBA00006484"/>
    </source>
</evidence>
<evidence type="ECO:0000313" key="4">
    <source>
        <dbReference type="Proteomes" id="UP000295783"/>
    </source>
</evidence>
<dbReference type="Gene3D" id="3.40.50.720">
    <property type="entry name" value="NAD(P)-binding Rossmann-like Domain"/>
    <property type="match status" value="1"/>
</dbReference>
<dbReference type="InterPro" id="IPR002347">
    <property type="entry name" value="SDR_fam"/>
</dbReference>
<dbReference type="CDD" id="cd05233">
    <property type="entry name" value="SDR_c"/>
    <property type="match status" value="1"/>
</dbReference>
<dbReference type="Proteomes" id="UP000295783">
    <property type="component" value="Unassembled WGS sequence"/>
</dbReference>
<dbReference type="PANTHER" id="PTHR24321">
    <property type="entry name" value="DEHYDROGENASES, SHORT CHAIN"/>
    <property type="match status" value="1"/>
</dbReference>
<dbReference type="SUPFAM" id="SSF51735">
    <property type="entry name" value="NAD(P)-binding Rossmann-fold domains"/>
    <property type="match status" value="1"/>
</dbReference>
<comment type="similarity">
    <text evidence="1">Belongs to the short-chain dehydrogenases/reductases (SDR) family.</text>
</comment>
<accession>A0A4R6WJR2</accession>
<dbReference type="FunFam" id="3.40.50.720:FF:000084">
    <property type="entry name" value="Short-chain dehydrogenase reductase"/>
    <property type="match status" value="1"/>
</dbReference>